<dbReference type="Gene3D" id="3.30.470.10">
    <property type="match status" value="1"/>
</dbReference>
<dbReference type="PANTHER" id="PTHR42743">
    <property type="entry name" value="AMINO-ACID AMINOTRANSFERASE"/>
    <property type="match status" value="1"/>
</dbReference>
<dbReference type="GO" id="GO:0008652">
    <property type="term" value="P:amino acid biosynthetic process"/>
    <property type="evidence" value="ECO:0007669"/>
    <property type="project" value="UniProtKB-ARBA"/>
</dbReference>
<dbReference type="GO" id="GO:0005829">
    <property type="term" value="C:cytosol"/>
    <property type="evidence" value="ECO:0007669"/>
    <property type="project" value="TreeGrafter"/>
</dbReference>
<organism evidence="13 14">
    <name type="scientific">Brevibacillus fluminis</name>
    <dbReference type="NCBI Taxonomy" id="511487"/>
    <lineage>
        <taxon>Bacteria</taxon>
        <taxon>Bacillati</taxon>
        <taxon>Bacillota</taxon>
        <taxon>Bacilli</taxon>
        <taxon>Bacillales</taxon>
        <taxon>Paenibacillaceae</taxon>
        <taxon>Brevibacillus</taxon>
    </lineage>
</organism>
<dbReference type="PROSITE" id="PS00770">
    <property type="entry name" value="AA_TRANSFER_CLASS_4"/>
    <property type="match status" value="1"/>
</dbReference>
<protein>
    <recommendedName>
        <fullName evidence="5 12">D-alanine aminotransferase</fullName>
        <ecNumber evidence="4 12">2.6.1.21</ecNumber>
    </recommendedName>
</protein>
<evidence type="ECO:0000256" key="3">
    <source>
        <dbReference type="ARBA" id="ARBA00011738"/>
    </source>
</evidence>
<evidence type="ECO:0000256" key="7">
    <source>
        <dbReference type="ARBA" id="ARBA00022679"/>
    </source>
</evidence>
<comment type="subunit">
    <text evidence="3">Homodimer.</text>
</comment>
<evidence type="ECO:0000256" key="10">
    <source>
        <dbReference type="RuleBase" id="RU004106"/>
    </source>
</evidence>
<evidence type="ECO:0000256" key="2">
    <source>
        <dbReference type="ARBA" id="ARBA00009320"/>
    </source>
</evidence>
<keyword evidence="6 13" id="KW-0032">Aminotransferase</keyword>
<dbReference type="GO" id="GO:0047810">
    <property type="term" value="F:D-alanine-2-oxoglutarate aminotransferase activity"/>
    <property type="evidence" value="ECO:0007669"/>
    <property type="project" value="UniProtKB-EC"/>
</dbReference>
<evidence type="ECO:0000313" key="13">
    <source>
        <dbReference type="EMBL" id="RNB87037.1"/>
    </source>
</evidence>
<evidence type="ECO:0000256" key="8">
    <source>
        <dbReference type="ARBA" id="ARBA00022898"/>
    </source>
</evidence>
<keyword evidence="7 13" id="KW-0808">Transferase</keyword>
<dbReference type="EMBL" id="RHHQ01000012">
    <property type="protein sequence ID" value="RNB87037.1"/>
    <property type="molecule type" value="Genomic_DNA"/>
</dbReference>
<evidence type="ECO:0000256" key="11">
    <source>
        <dbReference type="RuleBase" id="RU004516"/>
    </source>
</evidence>
<evidence type="ECO:0000256" key="5">
    <source>
        <dbReference type="ARBA" id="ARBA00021779"/>
    </source>
</evidence>
<accession>A0A3M8DIS7</accession>
<dbReference type="FunFam" id="3.20.10.10:FF:000002">
    <property type="entry name" value="D-alanine aminotransferase"/>
    <property type="match status" value="1"/>
</dbReference>
<sequence>MSENIAYFNDRFIPVDQAVVPIEERGLQLGDGVYEVLCIYNGVPFTLKEHLDRLEQSANAIEIDLPQSKEKLAELAWEGIRKAGIENGTLYMQVTRGTAPRNHLFPENITPNLYLVWKHGAPDFSKYKAEGAAVFTVADERWKNCYIKSINLLPNLLAKEQAKRKGGQEALLVQDEWAKEGSSSNLFIVKNGHFKTPQADHSILKGITRQKLITVLNEHQIKVSEQPISLTEVLEADEVFMTSTTMEVLPVVSVDGKQIGAGKPGDYFRQLTAWYSELVAQECKPGTIKTV</sequence>
<keyword evidence="8 11" id="KW-0663">Pyridoxal phosphate</keyword>
<comment type="cofactor">
    <cofactor evidence="1 11">
        <name>pyridoxal 5'-phosphate</name>
        <dbReference type="ChEBI" id="CHEBI:597326"/>
    </cofactor>
</comment>
<dbReference type="InterPro" id="IPR005784">
    <property type="entry name" value="D_amino_transT"/>
</dbReference>
<dbReference type="Pfam" id="PF01063">
    <property type="entry name" value="Aminotran_4"/>
    <property type="match status" value="1"/>
</dbReference>
<evidence type="ECO:0000256" key="12">
    <source>
        <dbReference type="RuleBase" id="RU004520"/>
    </source>
</evidence>
<dbReference type="InterPro" id="IPR043132">
    <property type="entry name" value="BCAT-like_C"/>
</dbReference>
<evidence type="ECO:0000256" key="1">
    <source>
        <dbReference type="ARBA" id="ARBA00001933"/>
    </source>
</evidence>
<dbReference type="SUPFAM" id="SSF56752">
    <property type="entry name" value="D-aminoacid aminotransferase-like PLP-dependent enzymes"/>
    <property type="match status" value="1"/>
</dbReference>
<reference evidence="13 14" key="1">
    <citation type="submission" date="2018-10" db="EMBL/GenBank/DDBJ databases">
        <title>Phylogenomics of Brevibacillus.</title>
        <authorList>
            <person name="Dunlap C."/>
        </authorList>
    </citation>
    <scope>NUCLEOTIDE SEQUENCE [LARGE SCALE GENOMIC DNA]</scope>
    <source>
        <strain evidence="13 14">JCM 15716</strain>
    </source>
</reference>
<gene>
    <name evidence="13" type="primary">dat</name>
    <name evidence="13" type="ORF">EDM56_15175</name>
</gene>
<proteinExistence type="inferred from homology"/>
<dbReference type="InterPro" id="IPR043131">
    <property type="entry name" value="BCAT-like_N"/>
</dbReference>
<evidence type="ECO:0000313" key="14">
    <source>
        <dbReference type="Proteomes" id="UP000271031"/>
    </source>
</evidence>
<comment type="catalytic activity">
    <reaction evidence="9 12">
        <text>D-alanine + 2-oxoglutarate = D-glutamate + pyruvate</text>
        <dbReference type="Rhea" id="RHEA:15869"/>
        <dbReference type="ChEBI" id="CHEBI:15361"/>
        <dbReference type="ChEBI" id="CHEBI:16810"/>
        <dbReference type="ChEBI" id="CHEBI:29986"/>
        <dbReference type="ChEBI" id="CHEBI:57416"/>
        <dbReference type="EC" id="2.6.1.21"/>
    </reaction>
</comment>
<comment type="caution">
    <text evidence="13">The sequence shown here is derived from an EMBL/GenBank/DDBJ whole genome shotgun (WGS) entry which is preliminary data.</text>
</comment>
<dbReference type="InterPro" id="IPR001544">
    <property type="entry name" value="Aminotrans_IV"/>
</dbReference>
<comment type="similarity">
    <text evidence="2 10">Belongs to the class-IV pyridoxal-phosphate-dependent aminotransferase family.</text>
</comment>
<dbReference type="InterPro" id="IPR018300">
    <property type="entry name" value="Aminotrans_IV_CS"/>
</dbReference>
<dbReference type="InterPro" id="IPR036038">
    <property type="entry name" value="Aminotransferase-like"/>
</dbReference>
<dbReference type="GO" id="GO:0046394">
    <property type="term" value="P:carboxylic acid biosynthetic process"/>
    <property type="evidence" value="ECO:0007669"/>
    <property type="project" value="UniProtKB-ARBA"/>
</dbReference>
<dbReference type="AlphaFoldDB" id="A0A3M8DIS7"/>
<dbReference type="EC" id="2.6.1.21" evidence="4 12"/>
<evidence type="ECO:0000256" key="4">
    <source>
        <dbReference type="ARBA" id="ARBA00012874"/>
    </source>
</evidence>
<dbReference type="GO" id="GO:0046416">
    <property type="term" value="P:D-amino acid metabolic process"/>
    <property type="evidence" value="ECO:0007669"/>
    <property type="project" value="InterPro"/>
</dbReference>
<dbReference type="Proteomes" id="UP000271031">
    <property type="component" value="Unassembled WGS sequence"/>
</dbReference>
<name>A0A3M8DIS7_9BACL</name>
<evidence type="ECO:0000256" key="9">
    <source>
        <dbReference type="ARBA" id="ARBA00047911"/>
    </source>
</evidence>
<dbReference type="GO" id="GO:0030170">
    <property type="term" value="F:pyridoxal phosphate binding"/>
    <property type="evidence" value="ECO:0007669"/>
    <property type="project" value="InterPro"/>
</dbReference>
<dbReference type="NCBIfam" id="TIGR01121">
    <property type="entry name" value="D_amino_aminoT"/>
    <property type="match status" value="1"/>
</dbReference>
<dbReference type="PANTHER" id="PTHR42743:SF10">
    <property type="entry name" value="D-ALANINE AMINOTRANSFERASE"/>
    <property type="match status" value="1"/>
</dbReference>
<dbReference type="Gene3D" id="3.20.10.10">
    <property type="entry name" value="D-amino Acid Aminotransferase, subunit A, domain 2"/>
    <property type="match status" value="1"/>
</dbReference>
<dbReference type="RefSeq" id="WP_122918735.1">
    <property type="nucleotide sequence ID" value="NZ_RHHQ01000012.1"/>
</dbReference>
<comment type="function">
    <text evidence="12">Acts on the D-isomers of alanine, leucine, aspartate, glutamate, aminobutyrate, norvaline and asparagine. The enzyme transfers an amino group from a substrate D-amino acid to the pyridoxal phosphate cofactor to form pyridoxamine and an alpha-keto acid in the first half-reaction.</text>
</comment>
<dbReference type="InterPro" id="IPR050571">
    <property type="entry name" value="Class-IV_PLP-Dep_Aminotrnsfr"/>
</dbReference>
<dbReference type="OrthoDB" id="9805628at2"/>
<keyword evidence="14" id="KW-1185">Reference proteome</keyword>
<dbReference type="CDD" id="cd01558">
    <property type="entry name" value="D-AAT_like"/>
    <property type="match status" value="1"/>
</dbReference>
<evidence type="ECO:0000256" key="6">
    <source>
        <dbReference type="ARBA" id="ARBA00022576"/>
    </source>
</evidence>